<protein>
    <submittedName>
        <fullName evidence="2">Uncharacterized protein</fullName>
    </submittedName>
</protein>
<evidence type="ECO:0000313" key="2">
    <source>
        <dbReference type="EMBL" id="WDV09205.1"/>
    </source>
</evidence>
<dbReference type="Proteomes" id="UP001219585">
    <property type="component" value="Plasmid unnamed"/>
</dbReference>
<dbReference type="RefSeq" id="WP_274797427.1">
    <property type="nucleotide sequence ID" value="NZ_CP113528.1"/>
</dbReference>
<keyword evidence="1" id="KW-1133">Transmembrane helix</keyword>
<dbReference type="EMBL" id="CP113528">
    <property type="protein sequence ID" value="WDV09205.1"/>
    <property type="molecule type" value="Genomic_DNA"/>
</dbReference>
<sequence length="65" mass="7293">MITAAIIFFGLLIILVMQVIALTICGRIVYGNLKQNTKDYKGIIIPISFFIGLAFISERLMDFPI</sequence>
<keyword evidence="1" id="KW-0472">Membrane</keyword>
<evidence type="ECO:0000313" key="3">
    <source>
        <dbReference type="Proteomes" id="UP001219585"/>
    </source>
</evidence>
<feature type="transmembrane region" description="Helical" evidence="1">
    <location>
        <begin position="6"/>
        <end position="30"/>
    </location>
</feature>
<evidence type="ECO:0000256" key="1">
    <source>
        <dbReference type="SAM" id="Phobius"/>
    </source>
</evidence>
<reference evidence="2" key="1">
    <citation type="submission" date="2022-11" db="EMBL/GenBank/DDBJ databases">
        <title>Lysinibacillus irui.</title>
        <authorList>
            <person name="Akintayo S.O."/>
        </authorList>
    </citation>
    <scope>NUCLEOTIDE SEQUENCE</scope>
    <source>
        <strain evidence="2">IRB4-01</strain>
        <plasmid evidence="2">unnamed</plasmid>
    </source>
</reference>
<name>A0AAJ5UYY1_9BACI</name>
<dbReference type="AlphaFoldDB" id="A0AAJ5UYY1"/>
<gene>
    <name evidence="2" type="ORF">OU989_23240</name>
</gene>
<proteinExistence type="predicted"/>
<organism evidence="2 3">
    <name type="scientific">Lysinibacillus irui</name>
    <dbReference type="NCBI Taxonomy" id="2998077"/>
    <lineage>
        <taxon>Bacteria</taxon>
        <taxon>Bacillati</taxon>
        <taxon>Bacillota</taxon>
        <taxon>Bacilli</taxon>
        <taxon>Bacillales</taxon>
        <taxon>Bacillaceae</taxon>
        <taxon>Lysinibacillus</taxon>
    </lineage>
</organism>
<keyword evidence="1" id="KW-0812">Transmembrane</keyword>
<geneLocation type="plasmid" evidence="2 3">
    <name>unnamed</name>
</geneLocation>
<dbReference type="KEGG" id="liu:OU989_23240"/>
<feature type="transmembrane region" description="Helical" evidence="1">
    <location>
        <begin position="42"/>
        <end position="61"/>
    </location>
</feature>
<keyword evidence="2" id="KW-0614">Plasmid</keyword>
<accession>A0AAJ5UYY1</accession>